<dbReference type="SUPFAM" id="SSF49401">
    <property type="entry name" value="Bacterial adhesins"/>
    <property type="match status" value="2"/>
</dbReference>
<evidence type="ECO:0000256" key="5">
    <source>
        <dbReference type="ARBA" id="ARBA00022729"/>
    </source>
</evidence>
<feature type="domain" description="CNA-B" evidence="10">
    <location>
        <begin position="466"/>
        <end position="538"/>
    </location>
</feature>
<evidence type="ECO:0000259" key="12">
    <source>
        <dbReference type="Pfam" id="PF17961"/>
    </source>
</evidence>
<keyword evidence="4" id="KW-0964">Secreted</keyword>
<evidence type="ECO:0000259" key="11">
    <source>
        <dbReference type="Pfam" id="PF17802"/>
    </source>
</evidence>
<dbReference type="Pfam" id="PF17802">
    <property type="entry name" value="SpaA"/>
    <property type="match status" value="6"/>
</dbReference>
<feature type="region of interest" description="Disordered" evidence="7">
    <location>
        <begin position="1182"/>
        <end position="1234"/>
    </location>
</feature>
<sequence length="1270" mass="141136">MGRKAGNLINIVVMLFIVIGIAIIPQRQVYAEQSNHNNIVKKLSFKDQTGKDVEPGAKLRAGDRVFFSGEWELPNDSSDKTWQAGDYFEVELPKILKGAHGVLNLTSPNGKIIFAKGTYDESKNAYRFTFTEEIEGLVNRKGGFIFNATVQKSKGKEQIIVTVNGKELINQEIEVDNGTSGGLSDGTFGLKHTPVYKHAMSQDGYGTFDWAAEVNVVNEKDYAKGLLIFEDIPSEHHRVIPGSIRISEVPFVYTNKNGTEMGRGYGSSHDVTNVVKIDYKNNGFAAHLDGNPLGKTNQGQTIYRYYLVRYQTEYDGTGKPGEKIDIKNTANLKLNQPGEDLIDLSNAHFSFNESAWGYGETGQGQLEIMKRDEETGEPLTGAQFEISEKNNPKKRYQTSLSDETGIAKVVNADGQEIELDAGIYAISEVKAPKGYHQSEQQEFIRIQMGKKAVLTVTNKAFEKVDIEITKKWQDEKGEQLNNPEKNAANVIFNLKQDDKTIRQASLDAGQKSLIFKGLDKFDDAGKLIQYTVEETLSVSERKNFTLEAAKKVTDSGKVTFTNKKIPAKLGQFKIIKTSELDGKALQGAEFGLIKGEKQITAISDAEGMLVFNQLTDGKYTLRELSAPKGYQKTDAIYQVTVKDGQVSITLANEEKLDAQGVLEISNQPIIKKTEIQVSKKWQVKDKSLIQPVEMVLTVNEKENFDYKVVLSEKNEWQATFKDLPTSKRVTTEDGKVVYQKLNYGVKELTTNTRLENSITGDEKVGFTVTNVEKLGQLTLEKVDSTDITQGLADAVFEISSASLNSELVKTVTTDANGQAIVNELPFGKYVVREVTAPAGYMLDQTPKEIEVIEDQAGNRETNLLVTNTKMDQPTKPNREKGKLVIHKVDATDATKYLAGAVFKLSAIDGLFEETLTTNQLGEIYFEELDLGNYQLEEIQAPDGYQRDESIRTVQITREQSEVDLTISNQKVKPWVPVEPSQEFGSLLLTKYNEKNQSETLSGAIFTLQSKTDVTVKFELVTNASGIAQLDKIPVGQYELIETKAPVGYETNHTSRTITIEKGQKEHVSVGNMPIIEIPAEPKTGNFRLLKVDANHPEIVLAGATFKLTSIENPTETYAITTNEAGIAEVTDLKFGTYELVETKAPNDYLIDQGKRQIVISVENNGWTIETVANGRMIVDVKPGEEVVPKDKEPQNPINKDEKPQDSKKEQPKAEKEKATVVKNKVTPKKGTKTLPQTGETKQIFIVKMGLLVMTMAIIVIALRKRKPLKK</sequence>
<feature type="domain" description="SpaA-like prealbumin fold" evidence="11">
    <location>
        <begin position="364"/>
        <end position="459"/>
    </location>
</feature>
<feature type="domain" description="SpaA-like prealbumin fold" evidence="11">
    <location>
        <begin position="985"/>
        <end position="1071"/>
    </location>
</feature>
<feature type="domain" description="SpaA-like prealbumin fold" evidence="11">
    <location>
        <begin position="1084"/>
        <end position="1171"/>
    </location>
</feature>
<keyword evidence="3" id="KW-0134">Cell wall</keyword>
<dbReference type="InterPro" id="IPR019931">
    <property type="entry name" value="LPXTG_anchor"/>
</dbReference>
<evidence type="ECO:0000256" key="2">
    <source>
        <dbReference type="ARBA" id="ARBA00007257"/>
    </source>
</evidence>
<feature type="compositionally biased region" description="Basic and acidic residues" evidence="7">
    <location>
        <begin position="1182"/>
        <end position="1219"/>
    </location>
</feature>
<keyword evidence="8" id="KW-0472">Membrane</keyword>
<dbReference type="InterPro" id="IPR008966">
    <property type="entry name" value="Adhesion_dom_sf"/>
</dbReference>
<dbReference type="InterPro" id="IPR041171">
    <property type="entry name" value="SDR_Ig"/>
</dbReference>
<dbReference type="Pfam" id="PF05738">
    <property type="entry name" value="Cna_B"/>
    <property type="match status" value="2"/>
</dbReference>
<dbReference type="Pfam" id="PF17961">
    <property type="entry name" value="Big_8"/>
    <property type="match status" value="1"/>
</dbReference>
<evidence type="ECO:0000313" key="14">
    <source>
        <dbReference type="Proteomes" id="UP000310506"/>
    </source>
</evidence>
<dbReference type="NCBIfam" id="TIGR01167">
    <property type="entry name" value="LPXTG_anchor"/>
    <property type="match status" value="1"/>
</dbReference>
<dbReference type="Pfam" id="PF00746">
    <property type="entry name" value="Gram_pos_anchor"/>
    <property type="match status" value="1"/>
</dbReference>
<name>A0A4S3B8A0_9ENTE</name>
<keyword evidence="8" id="KW-1133">Transmembrane helix</keyword>
<feature type="domain" description="SpaA-like prealbumin fold" evidence="11">
    <location>
        <begin position="881"/>
        <end position="970"/>
    </location>
</feature>
<evidence type="ECO:0000256" key="4">
    <source>
        <dbReference type="ARBA" id="ARBA00022525"/>
    </source>
</evidence>
<proteinExistence type="inferred from homology"/>
<evidence type="ECO:0000256" key="8">
    <source>
        <dbReference type="SAM" id="Phobius"/>
    </source>
</evidence>
<evidence type="ECO:0000256" key="3">
    <source>
        <dbReference type="ARBA" id="ARBA00022512"/>
    </source>
</evidence>
<gene>
    <name evidence="13" type="ORF">ESZ54_02075</name>
</gene>
<dbReference type="Proteomes" id="UP000310506">
    <property type="component" value="Unassembled WGS sequence"/>
</dbReference>
<evidence type="ECO:0000259" key="9">
    <source>
        <dbReference type="Pfam" id="PF00746"/>
    </source>
</evidence>
<dbReference type="PANTHER" id="PTHR36108:SF13">
    <property type="entry name" value="COLOSSIN-B-RELATED"/>
    <property type="match status" value="1"/>
</dbReference>
<evidence type="ECO:0000256" key="7">
    <source>
        <dbReference type="SAM" id="MobiDB-lite"/>
    </source>
</evidence>
<accession>A0A4S3B8A0</accession>
<feature type="domain" description="CNA-B" evidence="10">
    <location>
        <begin position="675"/>
        <end position="770"/>
    </location>
</feature>
<keyword evidence="6" id="KW-0572">Peptidoglycan-anchor</keyword>
<organism evidence="13 14">
    <name type="scientific">Vagococcus silagei</name>
    <dbReference type="NCBI Taxonomy" id="2508885"/>
    <lineage>
        <taxon>Bacteria</taxon>
        <taxon>Bacillati</taxon>
        <taxon>Bacillota</taxon>
        <taxon>Bacilli</taxon>
        <taxon>Lactobacillales</taxon>
        <taxon>Enterococcaceae</taxon>
        <taxon>Vagococcus</taxon>
    </lineage>
</organism>
<evidence type="ECO:0000256" key="1">
    <source>
        <dbReference type="ARBA" id="ARBA00004168"/>
    </source>
</evidence>
<feature type="domain" description="Gram-positive cocci surface proteins LPxTG" evidence="9">
    <location>
        <begin position="1227"/>
        <end position="1266"/>
    </location>
</feature>
<dbReference type="InterPro" id="IPR011252">
    <property type="entry name" value="Fibrogen-bd_dom1"/>
</dbReference>
<feature type="domain" description="SDR-like Ig" evidence="12">
    <location>
        <begin position="71"/>
        <end position="157"/>
    </location>
</feature>
<feature type="domain" description="SpaA-like prealbumin fold" evidence="11">
    <location>
        <begin position="570"/>
        <end position="653"/>
    </location>
</feature>
<protein>
    <submittedName>
        <fullName evidence="13">Cna B-type domain-containing protein</fullName>
    </submittedName>
</protein>
<comment type="similarity">
    <text evidence="2">Belongs to the serine-aspartate repeat-containing protein (SDr) family.</text>
</comment>
<comment type="subcellular location">
    <subcellularLocation>
        <location evidence="1">Secreted</location>
        <location evidence="1">Cell wall</location>
        <topology evidence="1">Peptidoglycan-anchor</topology>
    </subcellularLocation>
</comment>
<dbReference type="InterPro" id="IPR041033">
    <property type="entry name" value="SpaA_PFL_dom_1"/>
</dbReference>
<dbReference type="SUPFAM" id="SSF49478">
    <property type="entry name" value="Cna protein B-type domain"/>
    <property type="match status" value="6"/>
</dbReference>
<dbReference type="EMBL" id="SDGV01000004">
    <property type="protein sequence ID" value="THB62016.1"/>
    <property type="molecule type" value="Genomic_DNA"/>
</dbReference>
<feature type="transmembrane region" description="Helical" evidence="8">
    <location>
        <begin position="7"/>
        <end position="25"/>
    </location>
</feature>
<keyword evidence="14" id="KW-1185">Reference proteome</keyword>
<feature type="domain" description="SpaA-like prealbumin fold" evidence="11">
    <location>
        <begin position="775"/>
        <end position="855"/>
    </location>
</feature>
<dbReference type="OrthoDB" id="2216808at2"/>
<dbReference type="Gene3D" id="2.60.40.1280">
    <property type="match status" value="1"/>
</dbReference>
<dbReference type="AlphaFoldDB" id="A0A4S3B8A0"/>
<dbReference type="Gene3D" id="2.60.40.1140">
    <property type="entry name" value="Collagen-binding surface protein Cna, B-type domain"/>
    <property type="match status" value="2"/>
</dbReference>
<dbReference type="Gene3D" id="2.60.40.10">
    <property type="entry name" value="Immunoglobulins"/>
    <property type="match status" value="6"/>
</dbReference>
<dbReference type="PANTHER" id="PTHR36108">
    <property type="entry name" value="COLOSSIN-B-RELATED"/>
    <property type="match status" value="1"/>
</dbReference>
<evidence type="ECO:0000313" key="13">
    <source>
        <dbReference type="EMBL" id="THB62016.1"/>
    </source>
</evidence>
<evidence type="ECO:0000256" key="6">
    <source>
        <dbReference type="ARBA" id="ARBA00023088"/>
    </source>
</evidence>
<feature type="transmembrane region" description="Helical" evidence="8">
    <location>
        <begin position="1243"/>
        <end position="1262"/>
    </location>
</feature>
<evidence type="ECO:0000259" key="10">
    <source>
        <dbReference type="Pfam" id="PF05738"/>
    </source>
</evidence>
<comment type="caution">
    <text evidence="13">The sequence shown here is derived from an EMBL/GenBank/DDBJ whole genome shotgun (WGS) entry which is preliminary data.</text>
</comment>
<dbReference type="GO" id="GO:0007155">
    <property type="term" value="P:cell adhesion"/>
    <property type="evidence" value="ECO:0007669"/>
    <property type="project" value="InterPro"/>
</dbReference>
<keyword evidence="8" id="KW-0812">Transmembrane</keyword>
<keyword evidence="5" id="KW-0732">Signal</keyword>
<dbReference type="InterPro" id="IPR013783">
    <property type="entry name" value="Ig-like_fold"/>
</dbReference>
<dbReference type="InterPro" id="IPR008454">
    <property type="entry name" value="Collagen-bd_Cna-like_B-typ_dom"/>
</dbReference>
<reference evidence="13 14" key="1">
    <citation type="submission" date="2019-01" db="EMBL/GenBank/DDBJ databases">
        <title>Vagococcus silagei sp. nov. isolated from brewer's grain.</title>
        <authorList>
            <person name="Guu J.-R."/>
        </authorList>
    </citation>
    <scope>NUCLEOTIDE SEQUENCE [LARGE SCALE GENOMIC DNA]</scope>
    <source>
        <strain evidence="13 14">2B-2</strain>
    </source>
</reference>